<feature type="transmembrane region" description="Helical" evidence="9">
    <location>
        <begin position="80"/>
        <end position="105"/>
    </location>
</feature>
<evidence type="ECO:0000256" key="3">
    <source>
        <dbReference type="ARBA" id="ARBA00022448"/>
    </source>
</evidence>
<reference evidence="11" key="1">
    <citation type="submission" date="2017-09" db="EMBL/GenBank/DDBJ databases">
        <title>Brachybacterium sp. VM2412.</title>
        <authorList>
            <person name="Tak E.J."/>
            <person name="Bae J.-W."/>
        </authorList>
    </citation>
    <scope>NUCLEOTIDE SEQUENCE [LARGE SCALE GENOMIC DNA]</scope>
    <source>
        <strain evidence="11">VM2412</strain>
    </source>
</reference>
<keyword evidence="5 9" id="KW-0812">Transmembrane</keyword>
<feature type="transmembrane region" description="Helical" evidence="9">
    <location>
        <begin position="318"/>
        <end position="349"/>
    </location>
</feature>
<dbReference type="GO" id="GO:0055085">
    <property type="term" value="P:transmembrane transport"/>
    <property type="evidence" value="ECO:0007669"/>
    <property type="project" value="TreeGrafter"/>
</dbReference>
<keyword evidence="4" id="KW-1003">Cell membrane</keyword>
<name>A0A291GKX7_9MICO</name>
<dbReference type="OrthoDB" id="9784366at2"/>
<evidence type="ECO:0000256" key="8">
    <source>
        <dbReference type="SAM" id="MobiDB-lite"/>
    </source>
</evidence>
<feature type="transmembrane region" description="Helical" evidence="9">
    <location>
        <begin position="163"/>
        <end position="184"/>
    </location>
</feature>
<feature type="transmembrane region" description="Helical" evidence="9">
    <location>
        <begin position="281"/>
        <end position="298"/>
    </location>
</feature>
<dbReference type="EMBL" id="CP023563">
    <property type="protein sequence ID" value="ATG50865.1"/>
    <property type="molecule type" value="Genomic_DNA"/>
</dbReference>
<comment type="similarity">
    <text evidence="2">Belongs to the autoinducer-2 exporter (AI-2E) (TC 2.A.86) family.</text>
</comment>
<dbReference type="Pfam" id="PF01594">
    <property type="entry name" value="AI-2E_transport"/>
    <property type="match status" value="1"/>
</dbReference>
<organism evidence="10 11">
    <name type="scientific">Brachybacterium vulturis</name>
    <dbReference type="NCBI Taxonomy" id="2017484"/>
    <lineage>
        <taxon>Bacteria</taxon>
        <taxon>Bacillati</taxon>
        <taxon>Actinomycetota</taxon>
        <taxon>Actinomycetes</taxon>
        <taxon>Micrococcales</taxon>
        <taxon>Dermabacteraceae</taxon>
        <taxon>Brachybacterium</taxon>
    </lineage>
</organism>
<comment type="subcellular location">
    <subcellularLocation>
        <location evidence="1">Cell membrane</location>
        <topology evidence="1">Multi-pass membrane protein</topology>
    </subcellularLocation>
</comment>
<feature type="transmembrane region" description="Helical" evidence="9">
    <location>
        <begin position="28"/>
        <end position="45"/>
    </location>
</feature>
<keyword evidence="11" id="KW-1185">Reference proteome</keyword>
<accession>A0A291GKX7</accession>
<dbReference type="Proteomes" id="UP000218165">
    <property type="component" value="Chromosome"/>
</dbReference>
<gene>
    <name evidence="10" type="ORF">CFK38_04490</name>
</gene>
<feature type="transmembrane region" description="Helical" evidence="9">
    <location>
        <begin position="51"/>
        <end position="73"/>
    </location>
</feature>
<evidence type="ECO:0000256" key="7">
    <source>
        <dbReference type="ARBA" id="ARBA00023136"/>
    </source>
</evidence>
<feature type="transmembrane region" description="Helical" evidence="9">
    <location>
        <begin position="248"/>
        <end position="274"/>
    </location>
</feature>
<keyword evidence="7 9" id="KW-0472">Membrane</keyword>
<evidence type="ECO:0000313" key="11">
    <source>
        <dbReference type="Proteomes" id="UP000218165"/>
    </source>
</evidence>
<evidence type="ECO:0000256" key="4">
    <source>
        <dbReference type="ARBA" id="ARBA00022475"/>
    </source>
</evidence>
<evidence type="ECO:0000256" key="6">
    <source>
        <dbReference type="ARBA" id="ARBA00022989"/>
    </source>
</evidence>
<sequence length="442" mass="46250">MMTATPSSDPPPPPGVWAGPLGRAGARAAQLLLIATVVVGAVWLLQRVMVVAVAVLVAWILAAAVAPLVRWLLHKGWPPLAAAAVAFLGIVIMVAAVIGAVVLAIRAEWDTLVDSAGDSWAELRDWLSSGPLPIEVPDLEGAIQGLSDYVSSNDLASSTLTGVSALTEILTGLLLIAVLLFFFVKDGTRIADFTLRWFRGETRAKLAESIDRASSVLGGYMRGTATVALVDAVLIGLGLAILQVPLTIPLAVIVFIGAFIPVLGATVTGVLAATVTAVTNGPLDAVIVIVIVLVVNQLESNLLQPLVMGRALSLHPLIVLLALTIGTIVGGIIGAILAVPYTALAWLLIQIWSDRYQTGDDPVLGKDPLDPRHRVADRATASQRVKYQLLRLGRRRQDDGATVSPATGDPEDGGSAAASRRGVRPRVADDPAEHRPDSSDAP</sequence>
<protein>
    <submittedName>
        <fullName evidence="10">AI-2E family transporter</fullName>
    </submittedName>
</protein>
<keyword evidence="6 9" id="KW-1133">Transmembrane helix</keyword>
<feature type="compositionally biased region" description="Basic and acidic residues" evidence="8">
    <location>
        <begin position="426"/>
        <end position="442"/>
    </location>
</feature>
<proteinExistence type="inferred from homology"/>
<dbReference type="InterPro" id="IPR002549">
    <property type="entry name" value="AI-2E-like"/>
</dbReference>
<evidence type="ECO:0000256" key="5">
    <source>
        <dbReference type="ARBA" id="ARBA00022692"/>
    </source>
</evidence>
<evidence type="ECO:0000256" key="2">
    <source>
        <dbReference type="ARBA" id="ARBA00009773"/>
    </source>
</evidence>
<dbReference type="PANTHER" id="PTHR21716">
    <property type="entry name" value="TRANSMEMBRANE PROTEIN"/>
    <property type="match status" value="1"/>
</dbReference>
<evidence type="ECO:0000256" key="1">
    <source>
        <dbReference type="ARBA" id="ARBA00004651"/>
    </source>
</evidence>
<dbReference type="PANTHER" id="PTHR21716:SF53">
    <property type="entry name" value="PERMEASE PERM-RELATED"/>
    <property type="match status" value="1"/>
</dbReference>
<feature type="region of interest" description="Disordered" evidence="8">
    <location>
        <begin position="394"/>
        <end position="442"/>
    </location>
</feature>
<dbReference type="AlphaFoldDB" id="A0A291GKX7"/>
<evidence type="ECO:0000313" key="10">
    <source>
        <dbReference type="EMBL" id="ATG50865.1"/>
    </source>
</evidence>
<feature type="transmembrane region" description="Helical" evidence="9">
    <location>
        <begin position="220"/>
        <end position="242"/>
    </location>
</feature>
<dbReference type="KEGG" id="brz:CFK38_04490"/>
<evidence type="ECO:0000256" key="9">
    <source>
        <dbReference type="SAM" id="Phobius"/>
    </source>
</evidence>
<dbReference type="GO" id="GO:0005886">
    <property type="term" value="C:plasma membrane"/>
    <property type="evidence" value="ECO:0007669"/>
    <property type="project" value="UniProtKB-SubCell"/>
</dbReference>
<keyword evidence="3" id="KW-0813">Transport</keyword>